<comment type="catalytic activity">
    <reaction evidence="7">
        <text>a 2'-deoxyadenosine in DNA + S-adenosyl-L-methionine = an N(6)-methyl-2'-deoxyadenosine in DNA + S-adenosyl-L-homocysteine + H(+)</text>
        <dbReference type="Rhea" id="RHEA:15197"/>
        <dbReference type="Rhea" id="RHEA-COMP:12418"/>
        <dbReference type="Rhea" id="RHEA-COMP:12419"/>
        <dbReference type="ChEBI" id="CHEBI:15378"/>
        <dbReference type="ChEBI" id="CHEBI:57856"/>
        <dbReference type="ChEBI" id="CHEBI:59789"/>
        <dbReference type="ChEBI" id="CHEBI:90615"/>
        <dbReference type="ChEBI" id="CHEBI:90616"/>
        <dbReference type="EC" id="2.1.1.72"/>
    </reaction>
</comment>
<keyword evidence="2" id="KW-0489">Methyltransferase</keyword>
<feature type="domain" description="Type II methyltransferase M.TaqI-like" evidence="8">
    <location>
        <begin position="88"/>
        <end position="261"/>
    </location>
</feature>
<dbReference type="GO" id="GO:0009307">
    <property type="term" value="P:DNA restriction-modification system"/>
    <property type="evidence" value="ECO:0007669"/>
    <property type="project" value="UniProtKB-KW"/>
</dbReference>
<evidence type="ECO:0000256" key="4">
    <source>
        <dbReference type="ARBA" id="ARBA00022691"/>
    </source>
</evidence>
<dbReference type="AlphaFoldDB" id="A0A5C1Q9N9"/>
<evidence type="ECO:0000256" key="2">
    <source>
        <dbReference type="ARBA" id="ARBA00022603"/>
    </source>
</evidence>
<dbReference type="Proteomes" id="UP000323824">
    <property type="component" value="Chromosome"/>
</dbReference>
<protein>
    <recommendedName>
        <fullName evidence="1">site-specific DNA-methyltransferase (adenine-specific)</fullName>
        <ecNumber evidence="1">2.1.1.72</ecNumber>
    </recommendedName>
</protein>
<dbReference type="PROSITE" id="PS00092">
    <property type="entry name" value="N6_MTASE"/>
    <property type="match status" value="1"/>
</dbReference>
<dbReference type="PRINTS" id="PR00507">
    <property type="entry name" value="N12N6MTFRASE"/>
</dbReference>
<reference evidence="9 10" key="1">
    <citation type="submission" date="2019-02" db="EMBL/GenBank/DDBJ databases">
        <authorList>
            <person name="Fomenkov A."/>
            <person name="Dubinina G."/>
            <person name="Grabovich M."/>
            <person name="Vincze T."/>
            <person name="Roberts R.J."/>
        </authorList>
    </citation>
    <scope>NUCLEOTIDE SEQUENCE [LARGE SCALE GENOMIC DNA]</scope>
    <source>
        <strain evidence="9 10">P</strain>
    </source>
</reference>
<dbReference type="GO" id="GO:0004519">
    <property type="term" value="F:endonuclease activity"/>
    <property type="evidence" value="ECO:0007669"/>
    <property type="project" value="UniProtKB-KW"/>
</dbReference>
<keyword evidence="5" id="KW-0680">Restriction system</keyword>
<dbReference type="InterPro" id="IPR011639">
    <property type="entry name" value="MethylTrfase_TaqI-like_dom"/>
</dbReference>
<evidence type="ECO:0000256" key="1">
    <source>
        <dbReference type="ARBA" id="ARBA00011900"/>
    </source>
</evidence>
<proteinExistence type="predicted"/>
<dbReference type="EMBL" id="CP035807">
    <property type="protein sequence ID" value="QEN04765.1"/>
    <property type="molecule type" value="Genomic_DNA"/>
</dbReference>
<dbReference type="InterPro" id="IPR050953">
    <property type="entry name" value="N4_N6_ade-DNA_methylase"/>
</dbReference>
<evidence type="ECO:0000256" key="5">
    <source>
        <dbReference type="ARBA" id="ARBA00022747"/>
    </source>
</evidence>
<keyword evidence="10" id="KW-1185">Reference proteome</keyword>
<sequence>MLNSDNYNPDVLTCLANLSNDEVFTPPKLVNEILDMLPQELFKSSSTTFLDPVTKSGVFLREIGKRLIEGLEQEIPDLQHRLDHIFTKQLFGIAITELTSLLSRRSVYCSKKANGKYSVCEIFDTEQGNIIYKRIEHTWLNGKCSYCGASQENYERSDELETHAYQFVHTKTPEEIFKMKFDVIIGNPPYQLSDGGAAASAIPIYHRFIQQAKKMNPQFLTMIVPSRWFSGGKGLDEFRDEMLTDKRLSKIVDFPKSSDCFPTVEIKGGVCYFLWSKDYQGDCEITTYRNGNISVMSRPLLERGYDTLIRYNEAVSIIHKVSKFKEESFSKLVSARKPFGFSTTFKDFNENLFTGGIKIYANKKIGYVTKDKITQNYLWVDQYKIYISMAYGAGEDYPHQILNKPFIGEKNSCCTETYLVIGPFESNIIAQNVLKYIQSKFFRLLVLLNKPTQHATSKVYRFVPVVDFNELWTDEKLYKKYNLTETEISFIDSMIRPMELDNE</sequence>
<dbReference type="REBASE" id="297944">
    <property type="entry name" value="M2.Spe19205IV"/>
</dbReference>
<dbReference type="GO" id="GO:0032259">
    <property type="term" value="P:methylation"/>
    <property type="evidence" value="ECO:0007669"/>
    <property type="project" value="UniProtKB-KW"/>
</dbReference>
<accession>A0A5C1Q9N9</accession>
<dbReference type="RefSeq" id="WP_149568005.1">
    <property type="nucleotide sequence ID" value="NZ_CP035807.1"/>
</dbReference>
<keyword evidence="9" id="KW-0540">Nuclease</keyword>
<dbReference type="GO" id="GO:0009007">
    <property type="term" value="F:site-specific DNA-methyltransferase (adenine-specific) activity"/>
    <property type="evidence" value="ECO:0007669"/>
    <property type="project" value="UniProtKB-EC"/>
</dbReference>
<keyword evidence="6" id="KW-0238">DNA-binding</keyword>
<evidence type="ECO:0000313" key="9">
    <source>
        <dbReference type="EMBL" id="QEN04765.1"/>
    </source>
</evidence>
<dbReference type="Pfam" id="PF07669">
    <property type="entry name" value="Eco57I"/>
    <property type="match status" value="1"/>
</dbReference>
<evidence type="ECO:0000256" key="6">
    <source>
        <dbReference type="ARBA" id="ARBA00023125"/>
    </source>
</evidence>
<evidence type="ECO:0000256" key="3">
    <source>
        <dbReference type="ARBA" id="ARBA00022679"/>
    </source>
</evidence>
<keyword evidence="9" id="KW-0255">Endonuclease</keyword>
<dbReference type="InterPro" id="IPR002052">
    <property type="entry name" value="DNA_methylase_N6_adenine_CS"/>
</dbReference>
<dbReference type="PANTHER" id="PTHR33841:SF6">
    <property type="entry name" value="TYPE II METHYLTRANSFERASE M.HINDII"/>
    <property type="match status" value="1"/>
</dbReference>
<evidence type="ECO:0000259" key="8">
    <source>
        <dbReference type="Pfam" id="PF07669"/>
    </source>
</evidence>
<reference evidence="9 10" key="2">
    <citation type="submission" date="2019-09" db="EMBL/GenBank/DDBJ databases">
        <title>Complete Genome Sequence and Methylome Analysis of free living Spirochaetas.</title>
        <authorList>
            <person name="Leshcheva N."/>
            <person name="Mikheeva N."/>
        </authorList>
    </citation>
    <scope>NUCLEOTIDE SEQUENCE [LARGE SCALE GENOMIC DNA]</scope>
    <source>
        <strain evidence="9 10">P</strain>
    </source>
</reference>
<gene>
    <name evidence="9" type="ORF">EW093_08620</name>
</gene>
<dbReference type="GO" id="GO:0003677">
    <property type="term" value="F:DNA binding"/>
    <property type="evidence" value="ECO:0007669"/>
    <property type="project" value="UniProtKB-KW"/>
</dbReference>
<dbReference type="OrthoDB" id="9814572at2"/>
<dbReference type="InterPro" id="IPR029063">
    <property type="entry name" value="SAM-dependent_MTases_sf"/>
</dbReference>
<keyword evidence="9" id="KW-0378">Hydrolase</keyword>
<keyword evidence="4" id="KW-0949">S-adenosyl-L-methionine</keyword>
<dbReference type="SUPFAM" id="SSF53335">
    <property type="entry name" value="S-adenosyl-L-methionine-dependent methyltransferases"/>
    <property type="match status" value="1"/>
</dbReference>
<keyword evidence="3" id="KW-0808">Transferase</keyword>
<evidence type="ECO:0000256" key="7">
    <source>
        <dbReference type="ARBA" id="ARBA00047942"/>
    </source>
</evidence>
<dbReference type="KEGG" id="sper:EW093_08620"/>
<evidence type="ECO:0000313" key="10">
    <source>
        <dbReference type="Proteomes" id="UP000323824"/>
    </source>
</evidence>
<dbReference type="EC" id="2.1.1.72" evidence="1"/>
<organism evidence="9 10">
    <name type="scientific">Thiospirochaeta perfilievii</name>
    <dbReference type="NCBI Taxonomy" id="252967"/>
    <lineage>
        <taxon>Bacteria</taxon>
        <taxon>Pseudomonadati</taxon>
        <taxon>Spirochaetota</taxon>
        <taxon>Spirochaetia</taxon>
        <taxon>Spirochaetales</taxon>
        <taxon>Spirochaetaceae</taxon>
        <taxon>Thiospirochaeta</taxon>
    </lineage>
</organism>
<name>A0A5C1Q9N9_9SPIO</name>
<dbReference type="PANTHER" id="PTHR33841">
    <property type="entry name" value="DNA METHYLTRANSFERASE YEEA-RELATED"/>
    <property type="match status" value="1"/>
</dbReference>
<dbReference type="Gene3D" id="3.40.50.150">
    <property type="entry name" value="Vaccinia Virus protein VP39"/>
    <property type="match status" value="1"/>
</dbReference>